<dbReference type="InterPro" id="IPR015943">
    <property type="entry name" value="WD40/YVTN_repeat-like_dom_sf"/>
</dbReference>
<dbReference type="PROSITE" id="PS00678">
    <property type="entry name" value="WD_REPEATS_1"/>
    <property type="match status" value="2"/>
</dbReference>
<dbReference type="Proteomes" id="UP001209878">
    <property type="component" value="Unassembled WGS sequence"/>
</dbReference>
<dbReference type="Gene3D" id="1.10.238.10">
    <property type="entry name" value="EF-hand"/>
    <property type="match status" value="1"/>
</dbReference>
<dbReference type="AlphaFoldDB" id="A0AAD9KN10"/>
<dbReference type="InterPro" id="IPR002048">
    <property type="entry name" value="EF_hand_dom"/>
</dbReference>
<feature type="repeat" description="WD" evidence="3">
    <location>
        <begin position="754"/>
        <end position="788"/>
    </location>
</feature>
<keyword evidence="1 3" id="KW-0853">WD repeat</keyword>
<dbReference type="Pfam" id="PF00400">
    <property type="entry name" value="WD40"/>
    <property type="match status" value="5"/>
</dbReference>
<name>A0AAD9KN10_RIDPI</name>
<comment type="caution">
    <text evidence="5">The sequence shown here is derived from an EMBL/GenBank/DDBJ whole genome shotgun (WGS) entry which is preliminary data.</text>
</comment>
<dbReference type="PROSITE" id="PS50222">
    <property type="entry name" value="EF_HAND_2"/>
    <property type="match status" value="1"/>
</dbReference>
<dbReference type="InterPro" id="IPR036322">
    <property type="entry name" value="WD40_repeat_dom_sf"/>
</dbReference>
<evidence type="ECO:0000313" key="6">
    <source>
        <dbReference type="Proteomes" id="UP001209878"/>
    </source>
</evidence>
<dbReference type="SUPFAM" id="SSF47473">
    <property type="entry name" value="EF-hand"/>
    <property type="match status" value="1"/>
</dbReference>
<dbReference type="PROSITE" id="PS50294">
    <property type="entry name" value="WD_REPEATS_REGION"/>
    <property type="match status" value="4"/>
</dbReference>
<keyword evidence="6" id="KW-1185">Reference proteome</keyword>
<evidence type="ECO:0000256" key="3">
    <source>
        <dbReference type="PROSITE-ProRule" id="PRU00221"/>
    </source>
</evidence>
<dbReference type="SMART" id="SM00320">
    <property type="entry name" value="WD40"/>
    <property type="match status" value="10"/>
</dbReference>
<dbReference type="InterPro" id="IPR001680">
    <property type="entry name" value="WD40_rpt"/>
</dbReference>
<dbReference type="PANTHER" id="PTHR44324:SF4">
    <property type="entry name" value="WD40 REPEAT DOMAIN 95"/>
    <property type="match status" value="1"/>
</dbReference>
<feature type="repeat" description="WD" evidence="3">
    <location>
        <begin position="500"/>
        <end position="534"/>
    </location>
</feature>
<evidence type="ECO:0000256" key="2">
    <source>
        <dbReference type="ARBA" id="ARBA00022737"/>
    </source>
</evidence>
<protein>
    <recommendedName>
        <fullName evidence="4">EF-hand domain-containing protein</fullName>
    </recommendedName>
</protein>
<dbReference type="EMBL" id="JAODUO010000857">
    <property type="protein sequence ID" value="KAK2173670.1"/>
    <property type="molecule type" value="Genomic_DNA"/>
</dbReference>
<reference evidence="5" key="1">
    <citation type="journal article" date="2023" name="Mol. Biol. Evol.">
        <title>Third-Generation Sequencing Reveals the Adaptive Role of the Epigenome in Three Deep-Sea Polychaetes.</title>
        <authorList>
            <person name="Perez M."/>
            <person name="Aroh O."/>
            <person name="Sun Y."/>
            <person name="Lan Y."/>
            <person name="Juniper S.K."/>
            <person name="Young C.R."/>
            <person name="Angers B."/>
            <person name="Qian P.Y."/>
        </authorList>
    </citation>
    <scope>NUCLEOTIDE SEQUENCE</scope>
    <source>
        <strain evidence="5">R07B-5</strain>
    </source>
</reference>
<feature type="repeat" description="WD" evidence="3">
    <location>
        <begin position="325"/>
        <end position="350"/>
    </location>
</feature>
<evidence type="ECO:0000313" key="5">
    <source>
        <dbReference type="EMBL" id="KAK2173670.1"/>
    </source>
</evidence>
<dbReference type="InterPro" id="IPR051242">
    <property type="entry name" value="WD-EF-hand_domain"/>
</dbReference>
<dbReference type="InterPro" id="IPR019775">
    <property type="entry name" value="WD40_repeat_CS"/>
</dbReference>
<organism evidence="5 6">
    <name type="scientific">Ridgeia piscesae</name>
    <name type="common">Tubeworm</name>
    <dbReference type="NCBI Taxonomy" id="27915"/>
    <lineage>
        <taxon>Eukaryota</taxon>
        <taxon>Metazoa</taxon>
        <taxon>Spiralia</taxon>
        <taxon>Lophotrochozoa</taxon>
        <taxon>Annelida</taxon>
        <taxon>Polychaeta</taxon>
        <taxon>Sedentaria</taxon>
        <taxon>Canalipalpata</taxon>
        <taxon>Sabellida</taxon>
        <taxon>Siboglinidae</taxon>
        <taxon>Ridgeia</taxon>
    </lineage>
</organism>
<dbReference type="InterPro" id="IPR011992">
    <property type="entry name" value="EF-hand-dom_pair"/>
</dbReference>
<proteinExistence type="predicted"/>
<accession>A0AAD9KN10</accession>
<dbReference type="Gene3D" id="2.130.10.10">
    <property type="entry name" value="YVTN repeat-like/Quinoprotein amine dehydrogenase"/>
    <property type="match status" value="5"/>
</dbReference>
<feature type="repeat" description="WD" evidence="3">
    <location>
        <begin position="449"/>
        <end position="490"/>
    </location>
</feature>
<keyword evidence="2" id="KW-0677">Repeat</keyword>
<dbReference type="PANTHER" id="PTHR44324">
    <property type="entry name" value="WD40 REPEAT DOMAIN 95"/>
    <property type="match status" value="1"/>
</dbReference>
<dbReference type="PROSITE" id="PS50082">
    <property type="entry name" value="WD_REPEATS_2"/>
    <property type="match status" value="6"/>
</dbReference>
<gene>
    <name evidence="5" type="ORF">NP493_857g00019</name>
</gene>
<feature type="repeat" description="WD" evidence="3">
    <location>
        <begin position="361"/>
        <end position="402"/>
    </location>
</feature>
<dbReference type="GO" id="GO:0005509">
    <property type="term" value="F:calcium ion binding"/>
    <property type="evidence" value="ECO:0007669"/>
    <property type="project" value="InterPro"/>
</dbReference>
<evidence type="ECO:0000256" key="1">
    <source>
        <dbReference type="ARBA" id="ARBA00022574"/>
    </source>
</evidence>
<evidence type="ECO:0000259" key="4">
    <source>
        <dbReference type="PROSITE" id="PS50222"/>
    </source>
</evidence>
<dbReference type="SUPFAM" id="SSF50978">
    <property type="entry name" value="WD40 repeat-like"/>
    <property type="match status" value="2"/>
</dbReference>
<sequence length="947" mass="108186">MVEFKDLLQKQLKIPNRKVQQIDALFHKIDWSSDGAISWDEFCTYMQLEYAEKEDSYVRSREIAFHLPARTRNMPHREPVLKIMNTSDGTFLACSQDGLMTFWSSQMKIKRSKTVITAEMMNRTKPKWITDFTLMPHYNKIIVSTGDREIQFFELSSFEPYCQINCLETVPLNIDYSFTSGDSCLILFGDSDGCINILLFNNTGECLRTWKKEAPKAEGIASIALDQIALGPYTKFIRWKVHGDWVQQLRYYHSLRQVISCSNHANTALVLGCTSGSTHVEQQMRELRESPTMHERNRARQQMTWNQPKVRLSADHSVFKVYKGVKVFDFSHTKNIIVTGGMDRIVRMWNPYVPGKPTGLLRGHNAPIFFVFIAEEEDRIFSLSTDKLLKVWDLHDHSCLLTVRPKSHCIRGELQACFYSSLTKTIAIATDQMNGLSLKLKALSYADIPVTHREPVHACVYNPVFRQVISCSDSSVVKVWDFETGNAIFEYGEAHGDQAITCMTFDSTSRRLITGGRDGCIKMWNYNNGHCLRIMKKEKENEEICALTYVEMNRNRYVIAVGWDKHINIYSDSLGEVIHHIQHPTPMWHDDKMYGHKEDILSVAQCPPNLLATSSYDGEVIVWNMVSGHIFCHLHAPEADDDDDEEDTLSVSGELSISKVLFLQTRAYGKDSGALVASGPRGKIMFWNVFHGGRLLAQFPGSQTPGTLVTTMEVDIENTLLVSADYLGFVYLWNIDGYCLDGAETRSPELIATWRGHVESITSVTLVETQKMILTSSLDCTVRLWTLEGHYVGTFGQPEPWDVYSVKSFQHPMVPYDVLIDPLSLPNVPSAIGRQSMQQVVSEDDIREEKMPAIFMRQTEFIDDETIAEQIRQKPFDKGSGKRLRHEKLKPVRVDRGGPNEYQMLRCYPLEATPEPPPPETAIRREREMSVPVKYEREVQVPTIRIS</sequence>
<feature type="domain" description="EF-hand" evidence="4">
    <location>
        <begin position="17"/>
        <end position="52"/>
    </location>
</feature>
<feature type="repeat" description="WD" evidence="3">
    <location>
        <begin position="593"/>
        <end position="625"/>
    </location>
</feature>